<keyword evidence="7" id="KW-1185">Reference proteome</keyword>
<evidence type="ECO:0000256" key="2">
    <source>
        <dbReference type="ARBA" id="ARBA00023015"/>
    </source>
</evidence>
<dbReference type="Gene3D" id="1.10.260.40">
    <property type="entry name" value="lambda repressor-like DNA-binding domains"/>
    <property type="match status" value="1"/>
</dbReference>
<dbReference type="AlphaFoldDB" id="A0A7T0PE63"/>
<proteinExistence type="inferred from homology"/>
<dbReference type="GO" id="GO:0005829">
    <property type="term" value="C:cytosol"/>
    <property type="evidence" value="ECO:0007669"/>
    <property type="project" value="TreeGrafter"/>
</dbReference>
<accession>A0A7T0PE63</accession>
<dbReference type="InterPro" id="IPR010359">
    <property type="entry name" value="IrrE_HExxH"/>
</dbReference>
<dbReference type="PROSITE" id="PS50943">
    <property type="entry name" value="HTH_CROC1"/>
    <property type="match status" value="1"/>
</dbReference>
<name>A0A7T0PE63_9CORY</name>
<reference evidence="6 7" key="1">
    <citation type="submission" date="2020-11" db="EMBL/GenBank/DDBJ databases">
        <title>Corynebacterium sp. MC1420.</title>
        <authorList>
            <person name="Zhou J."/>
        </authorList>
    </citation>
    <scope>NUCLEOTIDE SEQUENCE [LARGE SCALE GENOMIC DNA]</scope>
    <source>
        <strain evidence="6 7">MC1420</strain>
    </source>
</reference>
<dbReference type="RefSeq" id="WP_165003686.1">
    <property type="nucleotide sequence ID" value="NZ_CP064955.1"/>
</dbReference>
<keyword evidence="2" id="KW-0805">Transcription regulation</keyword>
<keyword evidence="3" id="KW-0238">DNA-binding</keyword>
<dbReference type="InterPro" id="IPR010982">
    <property type="entry name" value="Lambda_DNA-bd_dom_sf"/>
</dbReference>
<evidence type="ECO:0000313" key="7">
    <source>
        <dbReference type="Proteomes" id="UP000594586"/>
    </source>
</evidence>
<evidence type="ECO:0000256" key="1">
    <source>
        <dbReference type="ARBA" id="ARBA00007227"/>
    </source>
</evidence>
<protein>
    <submittedName>
        <fullName evidence="6">DUF2083 domain-containing protein</fullName>
    </submittedName>
</protein>
<dbReference type="GO" id="GO:0003677">
    <property type="term" value="F:DNA binding"/>
    <property type="evidence" value="ECO:0007669"/>
    <property type="project" value="UniProtKB-KW"/>
</dbReference>
<gene>
    <name evidence="6" type="ORF">G7Y29_02175</name>
</gene>
<feature type="domain" description="HTH cro/C1-type" evidence="5">
    <location>
        <begin position="10"/>
        <end position="64"/>
    </location>
</feature>
<dbReference type="InterPro" id="IPR001387">
    <property type="entry name" value="Cro/C1-type_HTH"/>
</dbReference>
<dbReference type="CDD" id="cd00093">
    <property type="entry name" value="HTH_XRE"/>
    <property type="match status" value="1"/>
</dbReference>
<dbReference type="Proteomes" id="UP000594586">
    <property type="component" value="Chromosome"/>
</dbReference>
<dbReference type="Pfam" id="PF06114">
    <property type="entry name" value="Peptidase_M78"/>
    <property type="match status" value="1"/>
</dbReference>
<evidence type="ECO:0000259" key="5">
    <source>
        <dbReference type="PROSITE" id="PS50943"/>
    </source>
</evidence>
<dbReference type="GO" id="GO:0003700">
    <property type="term" value="F:DNA-binding transcription factor activity"/>
    <property type="evidence" value="ECO:0007669"/>
    <property type="project" value="TreeGrafter"/>
</dbReference>
<dbReference type="SMART" id="SM00530">
    <property type="entry name" value="HTH_XRE"/>
    <property type="match status" value="1"/>
</dbReference>
<comment type="similarity">
    <text evidence="1">Belongs to the short-chain fatty acyl-CoA assimilation regulator (ScfR) family.</text>
</comment>
<sequence length="427" mass="46752">MTKLFAGGRIRTVRRQHDLTQVDMARRIGISTSYLNQLENDQRPLTVSVLVQLTRVFGLDPAYFSGDDERRTLAELSGLLPSVPQDVLRNVIARYPGVADSILAIPRTIGVEAVNPYTAVRNFFQDSRNYFDDLDRAAEDLASGARGRQARLTSLAAAFDQRLGYTVRFNQAAELVGGPRSAVDAPARELRLRAGLTEAQQCFELAYHYGLLTHSSLIDAHLDARPGTMEVGKSRAIARHGLAQYYAAAVTMPYTEILETAVSTRYDIEVTAARFGTSFESTCQRLGTLQRPGAAAVPFFFIRTDRAGNISKRQSTTSFPFAMSGGTCPLWVVHRAFDTPNRVTRQVSVMPDGGRFLWVARMVQGPTSGFGEPRQENAVALGCDIAHAEQLVYADGLDLSPGSATPIGPGCEMCPRDSCPQRAFPKL</sequence>
<dbReference type="Pfam" id="PF09856">
    <property type="entry name" value="ScfRs"/>
    <property type="match status" value="1"/>
</dbReference>
<dbReference type="SUPFAM" id="SSF47413">
    <property type="entry name" value="lambda repressor-like DNA-binding domains"/>
    <property type="match status" value="1"/>
</dbReference>
<dbReference type="KEGG" id="cqn:G7Y29_02175"/>
<evidence type="ECO:0000256" key="3">
    <source>
        <dbReference type="ARBA" id="ARBA00023125"/>
    </source>
</evidence>
<keyword evidence="4" id="KW-0804">Transcription</keyword>
<dbReference type="PIRSF" id="PIRSF019251">
    <property type="entry name" value="Rv0465c"/>
    <property type="match status" value="1"/>
</dbReference>
<dbReference type="PANTHER" id="PTHR46797">
    <property type="entry name" value="HTH-TYPE TRANSCRIPTIONAL REGULATOR"/>
    <property type="match status" value="1"/>
</dbReference>
<dbReference type="InterPro" id="IPR050807">
    <property type="entry name" value="TransReg_Diox_bact_type"/>
</dbReference>
<dbReference type="InterPro" id="IPR018653">
    <property type="entry name" value="ScfR_C"/>
</dbReference>
<dbReference type="InterPro" id="IPR026281">
    <property type="entry name" value="HTH_RamB"/>
</dbReference>
<dbReference type="EMBL" id="CP064955">
    <property type="protein sequence ID" value="QPK83638.1"/>
    <property type="molecule type" value="Genomic_DNA"/>
</dbReference>
<organism evidence="6 7">
    <name type="scientific">Corynebacterium qintianiae</name>
    <dbReference type="NCBI Taxonomy" id="2709392"/>
    <lineage>
        <taxon>Bacteria</taxon>
        <taxon>Bacillati</taxon>
        <taxon>Actinomycetota</taxon>
        <taxon>Actinomycetes</taxon>
        <taxon>Mycobacteriales</taxon>
        <taxon>Corynebacteriaceae</taxon>
        <taxon>Corynebacterium</taxon>
    </lineage>
</organism>
<dbReference type="PANTHER" id="PTHR46797:SF23">
    <property type="entry name" value="HTH-TYPE TRANSCRIPTIONAL REGULATOR SUTR"/>
    <property type="match status" value="1"/>
</dbReference>
<dbReference type="Pfam" id="PF01381">
    <property type="entry name" value="HTH_3"/>
    <property type="match status" value="1"/>
</dbReference>
<evidence type="ECO:0000256" key="4">
    <source>
        <dbReference type="ARBA" id="ARBA00023163"/>
    </source>
</evidence>
<evidence type="ECO:0000313" key="6">
    <source>
        <dbReference type="EMBL" id="QPK83638.1"/>
    </source>
</evidence>